<proteinExistence type="inferred from homology"/>
<dbReference type="PROSITE" id="PS51371">
    <property type="entry name" value="CBS"/>
    <property type="match status" value="2"/>
</dbReference>
<evidence type="ECO:0000256" key="2">
    <source>
        <dbReference type="ARBA" id="ARBA00022737"/>
    </source>
</evidence>
<comment type="similarity">
    <text evidence="1">Belongs to the SIS family. GutQ/KpsF subfamily.</text>
</comment>
<dbReference type="CDD" id="cd02205">
    <property type="entry name" value="CBS_pair_SF"/>
    <property type="match status" value="1"/>
</dbReference>
<dbReference type="InterPro" id="IPR050986">
    <property type="entry name" value="GutQ/KpsF_isomerases"/>
</dbReference>
<dbReference type="RefSeq" id="WP_157069685.1">
    <property type="nucleotide sequence ID" value="NZ_CP011125.1"/>
</dbReference>
<evidence type="ECO:0000256" key="5">
    <source>
        <dbReference type="SAM" id="MobiDB-lite"/>
    </source>
</evidence>
<keyword evidence="2" id="KW-0677">Repeat</keyword>
<dbReference type="GO" id="GO:0019146">
    <property type="term" value="F:arabinose-5-phosphate isomerase activity"/>
    <property type="evidence" value="ECO:0007669"/>
    <property type="project" value="UniProtKB-ARBA"/>
</dbReference>
<dbReference type="Gene3D" id="3.40.50.10490">
    <property type="entry name" value="Glucose-6-phosphate isomerase like protein, domain 1"/>
    <property type="match status" value="1"/>
</dbReference>
<organism evidence="8 9">
    <name type="scientific">Sandaracinus amylolyticus</name>
    <dbReference type="NCBI Taxonomy" id="927083"/>
    <lineage>
        <taxon>Bacteria</taxon>
        <taxon>Pseudomonadati</taxon>
        <taxon>Myxococcota</taxon>
        <taxon>Polyangia</taxon>
        <taxon>Polyangiales</taxon>
        <taxon>Sandaracinaceae</taxon>
        <taxon>Sandaracinus</taxon>
    </lineage>
</organism>
<evidence type="ECO:0000259" key="6">
    <source>
        <dbReference type="PROSITE" id="PS51371"/>
    </source>
</evidence>
<dbReference type="InterPro" id="IPR000644">
    <property type="entry name" value="CBS_dom"/>
</dbReference>
<dbReference type="STRING" id="927083.DB32_006801"/>
<dbReference type="FunFam" id="3.40.50.10490:FF:000011">
    <property type="entry name" value="Arabinose 5-phosphate isomerase"/>
    <property type="match status" value="1"/>
</dbReference>
<dbReference type="OrthoDB" id="9762536at2"/>
<evidence type="ECO:0000256" key="4">
    <source>
        <dbReference type="PROSITE-ProRule" id="PRU00703"/>
    </source>
</evidence>
<dbReference type="SUPFAM" id="SSF53697">
    <property type="entry name" value="SIS domain"/>
    <property type="match status" value="1"/>
</dbReference>
<feature type="domain" description="CBS" evidence="6">
    <location>
        <begin position="345"/>
        <end position="392"/>
    </location>
</feature>
<dbReference type="AlphaFoldDB" id="A0A0F6W801"/>
<dbReference type="NCBIfam" id="TIGR00393">
    <property type="entry name" value="kpsF"/>
    <property type="match status" value="1"/>
</dbReference>
<keyword evidence="8" id="KW-0413">Isomerase</keyword>
<dbReference type="GO" id="GO:0097367">
    <property type="term" value="F:carbohydrate derivative binding"/>
    <property type="evidence" value="ECO:0007669"/>
    <property type="project" value="InterPro"/>
</dbReference>
<feature type="region of interest" description="Disordered" evidence="5">
    <location>
        <begin position="1"/>
        <end position="40"/>
    </location>
</feature>
<dbReference type="KEGG" id="samy:DB32_006801"/>
<dbReference type="Gene3D" id="3.10.580.10">
    <property type="entry name" value="CBS-domain"/>
    <property type="match status" value="1"/>
</dbReference>
<dbReference type="InterPro" id="IPR046342">
    <property type="entry name" value="CBS_dom_sf"/>
</dbReference>
<feature type="compositionally biased region" description="Low complexity" evidence="5">
    <location>
        <begin position="10"/>
        <end position="28"/>
    </location>
</feature>
<dbReference type="GO" id="GO:1901135">
    <property type="term" value="P:carbohydrate derivative metabolic process"/>
    <property type="evidence" value="ECO:0007669"/>
    <property type="project" value="InterPro"/>
</dbReference>
<dbReference type="EMBL" id="CP011125">
    <property type="protein sequence ID" value="AKF09652.1"/>
    <property type="molecule type" value="Genomic_DNA"/>
</dbReference>
<keyword evidence="3 4" id="KW-0129">CBS domain</keyword>
<gene>
    <name evidence="8" type="ORF">DB32_006801</name>
</gene>
<dbReference type="Pfam" id="PF00571">
    <property type="entry name" value="CBS"/>
    <property type="match status" value="2"/>
</dbReference>
<dbReference type="PROSITE" id="PS51464">
    <property type="entry name" value="SIS"/>
    <property type="match status" value="1"/>
</dbReference>
<feature type="domain" description="CBS" evidence="6">
    <location>
        <begin position="280"/>
        <end position="340"/>
    </location>
</feature>
<dbReference type="InterPro" id="IPR001347">
    <property type="entry name" value="SIS_dom"/>
</dbReference>
<dbReference type="GO" id="GO:0005975">
    <property type="term" value="P:carbohydrate metabolic process"/>
    <property type="evidence" value="ECO:0007669"/>
    <property type="project" value="InterPro"/>
</dbReference>
<evidence type="ECO:0000256" key="3">
    <source>
        <dbReference type="ARBA" id="ARBA00023122"/>
    </source>
</evidence>
<accession>A0A0F6W801</accession>
<dbReference type="InterPro" id="IPR046348">
    <property type="entry name" value="SIS_dom_sf"/>
</dbReference>
<dbReference type="Pfam" id="PF01380">
    <property type="entry name" value="SIS"/>
    <property type="match status" value="1"/>
</dbReference>
<evidence type="ECO:0000259" key="7">
    <source>
        <dbReference type="PROSITE" id="PS51464"/>
    </source>
</evidence>
<name>A0A0F6W801_9BACT</name>
<feature type="domain" description="SIS" evidence="7">
    <location>
        <begin position="111"/>
        <end position="254"/>
    </location>
</feature>
<evidence type="ECO:0000313" key="9">
    <source>
        <dbReference type="Proteomes" id="UP000034883"/>
    </source>
</evidence>
<dbReference type="Proteomes" id="UP000034883">
    <property type="component" value="Chromosome"/>
</dbReference>
<evidence type="ECO:0000313" key="8">
    <source>
        <dbReference type="EMBL" id="AKF09652.1"/>
    </source>
</evidence>
<keyword evidence="9" id="KW-1185">Reference proteome</keyword>
<dbReference type="SUPFAM" id="SSF54631">
    <property type="entry name" value="CBS-domain pair"/>
    <property type="match status" value="1"/>
</dbReference>
<dbReference type="PANTHER" id="PTHR42745:SF1">
    <property type="entry name" value="ARABINOSE 5-PHOSPHATE ISOMERASE KDSD"/>
    <property type="match status" value="1"/>
</dbReference>
<sequence>MRLKAAAKTLGSETLGSEGSSSNGSATSGDRDTSGGRSSGVVAASGFPAAGLAGTASGFAGTGFAGTKGLGGNGLAVVLDAVSRQARDTLRQQAAAIAKLGERLDERFGRAVRMLQGIEGHVVVTGLGKSGHIGRKIAATLASTGTPSFFVHTTEALHGDLGMITSRDAVILISYSGETAELLQLLPYLRRRGVPTIALVGAPESRLALGADLALDVSVDREVCPHNLAPTSSTLATLAMGDTLAIALMRVRSFREEDFASIHPGGSLGRRLARVGEVALTDGLVFVSPDTAVSECVLALTSSDVGVALVRDEQGMIVGMISAIELQRAMNSVEGCLRASARDIMSASLPVVDEDVPVLDAEQRMESDGLPALVVLDVDGQPSGLFVRSRKR</sequence>
<reference evidence="8 9" key="1">
    <citation type="submission" date="2015-03" db="EMBL/GenBank/DDBJ databases">
        <title>Genome assembly of Sandaracinus amylolyticus DSM 53668.</title>
        <authorList>
            <person name="Sharma G."/>
            <person name="Subramanian S."/>
        </authorList>
    </citation>
    <scope>NUCLEOTIDE SEQUENCE [LARGE SCALE GENOMIC DNA]</scope>
    <source>
        <strain evidence="8 9">DSM 53668</strain>
    </source>
</reference>
<dbReference type="InterPro" id="IPR004800">
    <property type="entry name" value="KdsD/KpsF-type"/>
</dbReference>
<dbReference type="InterPro" id="IPR035474">
    <property type="entry name" value="SIS_Kpsf"/>
</dbReference>
<protein>
    <submittedName>
        <fullName evidence="8">Arabinose 5-phosphate isomerase</fullName>
    </submittedName>
</protein>
<evidence type="ECO:0000256" key="1">
    <source>
        <dbReference type="ARBA" id="ARBA00008165"/>
    </source>
</evidence>
<dbReference type="PANTHER" id="PTHR42745">
    <property type="match status" value="1"/>
</dbReference>
<dbReference type="CDD" id="cd05014">
    <property type="entry name" value="SIS_Kpsf"/>
    <property type="match status" value="1"/>
</dbReference>